<dbReference type="InterPro" id="IPR013783">
    <property type="entry name" value="Ig-like_fold"/>
</dbReference>
<dbReference type="GO" id="GO:0005975">
    <property type="term" value="P:carbohydrate metabolic process"/>
    <property type="evidence" value="ECO:0007669"/>
    <property type="project" value="UniProtKB-ARBA"/>
</dbReference>
<dbReference type="Pfam" id="PF17957">
    <property type="entry name" value="Big_7"/>
    <property type="match status" value="3"/>
</dbReference>
<reference evidence="1 2" key="1">
    <citation type="submission" date="2020-03" db="EMBL/GenBank/DDBJ databases">
        <title>Nocardioides sp. nov., isolated from fish.</title>
        <authorList>
            <person name="Hyun D.-W."/>
            <person name="Bae J.-W."/>
        </authorList>
    </citation>
    <scope>NUCLEOTIDE SEQUENCE [LARGE SCALE GENOMIC DNA]</scope>
    <source>
        <strain evidence="1 2">HDW12A</strain>
    </source>
</reference>
<dbReference type="PROSITE" id="PS51257">
    <property type="entry name" value="PROKAR_LIPOPROTEIN"/>
    <property type="match status" value="1"/>
</dbReference>
<gene>
    <name evidence="1" type="ORF">G7071_10485</name>
</gene>
<dbReference type="KEGG" id="npi:G7071_10485"/>
<dbReference type="RefSeq" id="WP_166318251.1">
    <property type="nucleotide sequence ID" value="NZ_CP049866.1"/>
</dbReference>
<organism evidence="1 2">
    <name type="scientific">Nocardioides piscis</name>
    <dbReference type="NCBI Taxonomy" id="2714938"/>
    <lineage>
        <taxon>Bacteria</taxon>
        <taxon>Bacillati</taxon>
        <taxon>Actinomycetota</taxon>
        <taxon>Actinomycetes</taxon>
        <taxon>Propionibacteriales</taxon>
        <taxon>Nocardioidaceae</taxon>
        <taxon>Nocardioides</taxon>
    </lineage>
</organism>
<dbReference type="Proteomes" id="UP000502035">
    <property type="component" value="Chromosome"/>
</dbReference>
<accession>A0A6G7YG70</accession>
<evidence type="ECO:0000313" key="2">
    <source>
        <dbReference type="Proteomes" id="UP000502035"/>
    </source>
</evidence>
<proteinExistence type="predicted"/>
<dbReference type="AlphaFoldDB" id="A0A6G7YG70"/>
<sequence>MTRRLLLLIATTLCVGAVGCGMPGFSSASFTARTTNGGTITAAADWTPPTVSLQNPGSPLKGTVSVSASASDVETGVATVRMQFLPANASSWVTICTAVTAPYSCSWNTTSLADGIYELRAVATDNAGYSTTSASLSTTVANNLLVVLGDPGEIVRGTVSLPTVLYGAGATTYTVRVEYAPAGTTSWKSICTNLSSPYACSWVTSTGFANGDYDLRAVATSGATTTFSAVISGVLVDNAAPSVTMLNPGSPLAGLVTFEATATDADSGVAQVVLQTAVNGSSTWRDLCTVTSPPFSCRYDTTQVLDGTYNLRAVATDVAGNVAVSSTVTGRVVDNTVSSVSMTDPGAFLSGTVDLTAAANSSAGVTSVRIQRATSGTTTWTDVCTDSTSPYTCSWNTTTVTDGLYDFRAILVDGSGKVTTSATVAARRVDNSPLRGMDVQSANGGATAGKLENGDTVTFTYTDQVNPATVTPGWTGAATAVTLRVRDGNLLGLGNKGDTLDVLRTGGAVNLGAVNLKEDYLKSNKTATFNATMTASTTTVNGTTVSVVTLRLGTLASGGGLRTVSLASAMVWSPSSAVTDLYGVACSTAPATETGAADREF</sequence>
<keyword evidence="2" id="KW-1185">Reference proteome</keyword>
<evidence type="ECO:0000313" key="1">
    <source>
        <dbReference type="EMBL" id="QIK75805.1"/>
    </source>
</evidence>
<dbReference type="Gene3D" id="2.60.40.10">
    <property type="entry name" value="Immunoglobulins"/>
    <property type="match status" value="3"/>
</dbReference>
<dbReference type="EMBL" id="CP049866">
    <property type="protein sequence ID" value="QIK75805.1"/>
    <property type="molecule type" value="Genomic_DNA"/>
</dbReference>
<name>A0A6G7YG70_9ACTN</name>
<protein>
    <submittedName>
        <fullName evidence="1">Signal peptidase I</fullName>
    </submittedName>
</protein>